<organism evidence="3 4">
    <name type="scientific">Streptomyces lavendulae subsp. lavendulae</name>
    <dbReference type="NCBI Taxonomy" id="58340"/>
    <lineage>
        <taxon>Bacteria</taxon>
        <taxon>Bacillati</taxon>
        <taxon>Actinomycetota</taxon>
        <taxon>Actinomycetes</taxon>
        <taxon>Kitasatosporales</taxon>
        <taxon>Streptomycetaceae</taxon>
        <taxon>Streptomyces</taxon>
    </lineage>
</organism>
<dbReference type="Proteomes" id="UP000231791">
    <property type="component" value="Chromosome"/>
</dbReference>
<sequence length="806" mass="85787">MQRKIRRRAGRRAALLAVGAMTAGLLLTAPQQATAGPPNLLTNPGFETAGPAGADMPACWEKSGWGDNDFTFATVADAHGGTKAMKVSVTRRVDGDRKALITENATCAPTVTPGRQYDLSAWYRSNTPDVSVTVFRHDTTAGWQYWTDLQNPPVSAAWARTEVRTPAVPPNTDKITWGLSVYGVGTLTTDDYAVEEVGAVPPQPACTGTPDQCAKGAWEVMAAQNPVRSMHAVVLRNGKVLLIAGSGNDISQFNAGTFTSAVYDPVAGSVRTIPTPVDMFCSGHVQLADGRVLVMSGNKGYPSADGKIGYQGLKDSYVFDPATETYTKTNDMNGGHWYPSATVLGNGDVISFGGLKEDSTGNVTAEKFSAAQGRWLPMNQVNQTWSYWGLYPSMILMQDGRLFYSGSHTFGNGTAGSGSSVYDYAANTVTDVPGLRRKDERDESASVLLPPAQDQRVLTVGGGNNESNPAANRLTDIIDLKKPSPGYTAGPDLPQGLVDVGAGKRPQTGAEGKMYVSAVLLPDGKVLETGGGLHDRADPVFEASFFDPANNSYQPGLATDPIPRTYHSGAFLLPDGRVMSVGDNPGNGTYNHAVSIYTPPYLFKGPRPRLTSVIDTEWIYGDTQRITVDRPIAKAELIRPAAVTHSSDPNQRFVDLPMTVVNNTTIDLNVTSNPNLAPPGWYMLFGVDANGVPSVATWVHLGGAPALAAAQGQQPTAHEHAFADALAAPKPNPQQRDAAPVAPTVAGCDRHYGTASLCVPANFPAEVDRTTRARCDWLASHRFPKGMKVNGSDPLRLDPDGDGRTC</sequence>
<dbReference type="PANTHER" id="PTHR32208">
    <property type="entry name" value="SECRETED PROTEIN-RELATED"/>
    <property type="match status" value="1"/>
</dbReference>
<dbReference type="Pfam" id="PF09118">
    <property type="entry name" value="GO-like_E_set"/>
    <property type="match status" value="1"/>
</dbReference>
<feature type="domain" description="Galactose oxidase-like Early set" evidence="2">
    <location>
        <begin position="607"/>
        <end position="700"/>
    </location>
</feature>
<dbReference type="Gene3D" id="2.130.10.80">
    <property type="entry name" value="Galactose oxidase/kelch, beta-propeller"/>
    <property type="match status" value="1"/>
</dbReference>
<evidence type="ECO:0000259" key="1">
    <source>
        <dbReference type="Pfam" id="PF07250"/>
    </source>
</evidence>
<dbReference type="Pfam" id="PF07250">
    <property type="entry name" value="Glyoxal_oxid_N"/>
    <property type="match status" value="1"/>
</dbReference>
<gene>
    <name evidence="3" type="ORF">SLAV_14730</name>
</gene>
<dbReference type="InterPro" id="IPR037293">
    <property type="entry name" value="Gal_Oxidase_central_sf"/>
</dbReference>
<dbReference type="RefSeq" id="WP_030241841.1">
    <property type="nucleotide sequence ID" value="NZ_CP024985.1"/>
</dbReference>
<dbReference type="InterPro" id="IPR006311">
    <property type="entry name" value="TAT_signal"/>
</dbReference>
<dbReference type="InterPro" id="IPR013783">
    <property type="entry name" value="Ig-like_fold"/>
</dbReference>
<keyword evidence="4" id="KW-1185">Reference proteome</keyword>
<dbReference type="InterPro" id="IPR015202">
    <property type="entry name" value="GO-like_E_set"/>
</dbReference>
<dbReference type="AlphaFoldDB" id="A0A2K8PFA0"/>
<evidence type="ECO:0000259" key="2">
    <source>
        <dbReference type="Pfam" id="PF09118"/>
    </source>
</evidence>
<dbReference type="SUPFAM" id="SSF50965">
    <property type="entry name" value="Galactose oxidase, central domain"/>
    <property type="match status" value="1"/>
</dbReference>
<dbReference type="PROSITE" id="PS51318">
    <property type="entry name" value="TAT"/>
    <property type="match status" value="1"/>
</dbReference>
<dbReference type="CDD" id="cd02851">
    <property type="entry name" value="E_set_GO_C"/>
    <property type="match status" value="1"/>
</dbReference>
<dbReference type="SUPFAM" id="SSF81296">
    <property type="entry name" value="E set domains"/>
    <property type="match status" value="1"/>
</dbReference>
<name>A0A2K8PFA0_STRLA</name>
<dbReference type="PANTHER" id="PTHR32208:SF21">
    <property type="entry name" value="LOW QUALITY PROTEIN: ALDEHYDE OXIDASE GLOX-LIKE"/>
    <property type="match status" value="1"/>
</dbReference>
<proteinExistence type="predicted"/>
<accession>A0A2K8PFA0</accession>
<reference evidence="3 4" key="1">
    <citation type="submission" date="2017-11" db="EMBL/GenBank/DDBJ databases">
        <title>Complete genome sequence of Streptomyces lavendulae subsp. lavendulae CCM 3239 (formerly 'Streptomyces aureofaciens CCM 3239'), the producer of the angucycline-type antibiotic auricin.</title>
        <authorList>
            <person name="Busche T."/>
            <person name="Novakova R."/>
            <person name="Al'Dilaimi A."/>
            <person name="Homerova D."/>
            <person name="Feckova L."/>
            <person name="Rezuchova B."/>
            <person name="Mingyar E."/>
            <person name="Csolleiova D."/>
            <person name="Bekeova C."/>
            <person name="Winkler A."/>
            <person name="Sevcikova B."/>
            <person name="Kalinowski J."/>
            <person name="Kormanec J."/>
            <person name="Ruckert C."/>
        </authorList>
    </citation>
    <scope>NUCLEOTIDE SEQUENCE [LARGE SCALE GENOMIC DNA]</scope>
    <source>
        <strain evidence="3 4">CCM 3239</strain>
    </source>
</reference>
<dbReference type="GeneID" id="49383997"/>
<dbReference type="GO" id="GO:0005975">
    <property type="term" value="P:carbohydrate metabolic process"/>
    <property type="evidence" value="ECO:0007669"/>
    <property type="project" value="UniProtKB-ARBA"/>
</dbReference>
<protein>
    <submittedName>
        <fullName evidence="3">Uncharacterized protein</fullName>
    </submittedName>
</protein>
<dbReference type="InterPro" id="IPR014756">
    <property type="entry name" value="Ig_E-set"/>
</dbReference>
<feature type="domain" description="Glyoxal oxidase N-terminal" evidence="1">
    <location>
        <begin position="260"/>
        <end position="595"/>
    </location>
</feature>
<dbReference type="Gene3D" id="2.60.120.260">
    <property type="entry name" value="Galactose-binding domain-like"/>
    <property type="match status" value="1"/>
</dbReference>
<evidence type="ECO:0000313" key="3">
    <source>
        <dbReference type="EMBL" id="ATZ24800.1"/>
    </source>
</evidence>
<dbReference type="Gene3D" id="2.60.40.10">
    <property type="entry name" value="Immunoglobulins"/>
    <property type="match status" value="1"/>
</dbReference>
<evidence type="ECO:0000313" key="4">
    <source>
        <dbReference type="Proteomes" id="UP000231791"/>
    </source>
</evidence>
<dbReference type="EMBL" id="CP024985">
    <property type="protein sequence ID" value="ATZ24800.1"/>
    <property type="molecule type" value="Genomic_DNA"/>
</dbReference>
<dbReference type="InterPro" id="IPR009880">
    <property type="entry name" value="Glyoxal_oxidase_N"/>
</dbReference>
<dbReference type="KEGG" id="slx:SLAV_14730"/>
<dbReference type="InterPro" id="IPR011043">
    <property type="entry name" value="Gal_Oxase/kelch_b-propeller"/>
</dbReference>